<gene>
    <name evidence="2" type="ORF">Aglo03_16350</name>
</gene>
<reference evidence="2" key="1">
    <citation type="submission" date="2023-02" db="EMBL/GenBank/DDBJ databases">
        <title>Actinokineospora globicatena NBRC 15670.</title>
        <authorList>
            <person name="Ichikawa N."/>
            <person name="Sato H."/>
            <person name="Tonouchi N."/>
        </authorList>
    </citation>
    <scope>NUCLEOTIDE SEQUENCE</scope>
    <source>
        <strain evidence="2">NBRC 15670</strain>
    </source>
</reference>
<organism evidence="2 3">
    <name type="scientific">Actinokineospora globicatena</name>
    <dbReference type="NCBI Taxonomy" id="103729"/>
    <lineage>
        <taxon>Bacteria</taxon>
        <taxon>Bacillati</taxon>
        <taxon>Actinomycetota</taxon>
        <taxon>Actinomycetes</taxon>
        <taxon>Pseudonocardiales</taxon>
        <taxon>Pseudonocardiaceae</taxon>
        <taxon>Actinokineospora</taxon>
    </lineage>
</organism>
<comment type="caution">
    <text evidence="2">The sequence shown here is derived from an EMBL/GenBank/DDBJ whole genome shotgun (WGS) entry which is preliminary data.</text>
</comment>
<sequence length="77" mass="8419">MIGQPFPADALKRTAESADDSLVRPTPPDGFGFPVRRVRFACVRAFMVRMHCGSDILQVAPHDRVTIGDSAARSHLV</sequence>
<dbReference type="EMBL" id="BSSD01000002">
    <property type="protein sequence ID" value="GLW90819.1"/>
    <property type="molecule type" value="Genomic_DNA"/>
</dbReference>
<protein>
    <submittedName>
        <fullName evidence="2">Uncharacterized protein</fullName>
    </submittedName>
</protein>
<proteinExistence type="predicted"/>
<accession>A0A9W6QLQ7</accession>
<evidence type="ECO:0000313" key="3">
    <source>
        <dbReference type="Proteomes" id="UP001165042"/>
    </source>
</evidence>
<evidence type="ECO:0000313" key="2">
    <source>
        <dbReference type="EMBL" id="GLW90819.1"/>
    </source>
</evidence>
<dbReference type="AlphaFoldDB" id="A0A9W6QLQ7"/>
<evidence type="ECO:0000256" key="1">
    <source>
        <dbReference type="SAM" id="MobiDB-lite"/>
    </source>
</evidence>
<feature type="region of interest" description="Disordered" evidence="1">
    <location>
        <begin position="1"/>
        <end position="28"/>
    </location>
</feature>
<name>A0A9W6QLQ7_9PSEU</name>
<keyword evidence="3" id="KW-1185">Reference proteome</keyword>
<dbReference type="Proteomes" id="UP001165042">
    <property type="component" value="Unassembled WGS sequence"/>
</dbReference>